<keyword evidence="2" id="KW-1185">Reference proteome</keyword>
<dbReference type="OrthoDB" id="9769734at2"/>
<comment type="caution">
    <text evidence="1">The sequence shown here is derived from an EMBL/GenBank/DDBJ whole genome shotgun (WGS) entry which is preliminary data.</text>
</comment>
<dbReference type="STRING" id="1384057.CD33_13210"/>
<reference evidence="1 2" key="1">
    <citation type="submission" date="2014-02" db="EMBL/GenBank/DDBJ databases">
        <title>Draft genome sequence of Lysinibacillus sinduriensis JCM 15800.</title>
        <authorList>
            <person name="Zhang F."/>
            <person name="Wang G."/>
            <person name="Zhang L."/>
        </authorList>
    </citation>
    <scope>NUCLEOTIDE SEQUENCE [LARGE SCALE GENOMIC DNA]</scope>
    <source>
        <strain evidence="1 2">JCM 15800</strain>
    </source>
</reference>
<proteinExistence type="predicted"/>
<accession>A0A0A3HXX1</accession>
<dbReference type="AlphaFoldDB" id="A0A0A3HXX1"/>
<name>A0A0A3HXX1_9BACL</name>
<organism evidence="1 2">
    <name type="scientific">Ureibacillus sinduriensis BLB-1 = JCM 15800</name>
    <dbReference type="NCBI Taxonomy" id="1384057"/>
    <lineage>
        <taxon>Bacteria</taxon>
        <taxon>Bacillati</taxon>
        <taxon>Bacillota</taxon>
        <taxon>Bacilli</taxon>
        <taxon>Bacillales</taxon>
        <taxon>Caryophanaceae</taxon>
        <taxon>Ureibacillus</taxon>
    </lineage>
</organism>
<dbReference type="InterPro" id="IPR017850">
    <property type="entry name" value="Alkaline_phosphatase_core_sf"/>
</dbReference>
<dbReference type="Pfam" id="PF08665">
    <property type="entry name" value="PglZ"/>
    <property type="match status" value="1"/>
</dbReference>
<dbReference type="RefSeq" id="WP_036201256.1">
    <property type="nucleotide sequence ID" value="NZ_AVCY01000004.1"/>
</dbReference>
<evidence type="ECO:0000313" key="1">
    <source>
        <dbReference type="EMBL" id="KGR75218.1"/>
    </source>
</evidence>
<dbReference type="eggNOG" id="ENOG502Z7ZY">
    <property type="taxonomic scope" value="Bacteria"/>
</dbReference>
<evidence type="ECO:0000313" key="2">
    <source>
        <dbReference type="Proteomes" id="UP000030408"/>
    </source>
</evidence>
<dbReference type="SUPFAM" id="SSF53649">
    <property type="entry name" value="Alkaline phosphatase-like"/>
    <property type="match status" value="1"/>
</dbReference>
<protein>
    <recommendedName>
        <fullName evidence="3">PglZ domain-containing protein</fullName>
    </recommendedName>
</protein>
<sequence>MTKTLLDNILLEQSNIKAWSNIKESLYNIFSQPFSGVPVQEIIKREKTVTSIETLISGTSWDLWYSFDDAVPKTAHQITDFWNNNLNGKALLILDGLSLREMPFFLIEAKKRGFIIHQADATASALPSDTTFFAKSLGFSQRSSLDNNQAGNSHSLEGAITEVTDLPWKDCVQLIGSNPNVVLWHTWFDDRIHEYQVPGKGIRELITKSSEQFTSDDFWHLIENLANGRRLVITSDHGYASTGDFINIDGEQAEYLKAKYKNQRFIKNDKVLEASFVPPIDIQIELNNGLYSFVLGRRKWKNSGGYPTLAHGGLSLMETFVPFFEVSKS</sequence>
<dbReference type="Proteomes" id="UP000030408">
    <property type="component" value="Unassembled WGS sequence"/>
</dbReference>
<gene>
    <name evidence="1" type="ORF">CD33_13210</name>
</gene>
<evidence type="ECO:0008006" key="3">
    <source>
        <dbReference type="Google" id="ProtNLM"/>
    </source>
</evidence>
<dbReference type="EMBL" id="JPVO01000052">
    <property type="protein sequence ID" value="KGR75218.1"/>
    <property type="molecule type" value="Genomic_DNA"/>
</dbReference>